<feature type="transmembrane region" description="Helical" evidence="1">
    <location>
        <begin position="175"/>
        <end position="196"/>
    </location>
</feature>
<dbReference type="EMBL" id="PKIZ01000015">
    <property type="protein sequence ID" value="PKZ41333.1"/>
    <property type="molecule type" value="Genomic_DNA"/>
</dbReference>
<feature type="transmembrane region" description="Helical" evidence="1">
    <location>
        <begin position="86"/>
        <end position="111"/>
    </location>
</feature>
<keyword evidence="1" id="KW-0472">Membrane</keyword>
<proteinExistence type="predicted"/>
<name>A0A2I1P9N2_9MICO</name>
<dbReference type="Proteomes" id="UP000234206">
    <property type="component" value="Unassembled WGS sequence"/>
</dbReference>
<protein>
    <submittedName>
        <fullName evidence="2">Uncharacterized protein</fullName>
    </submittedName>
</protein>
<keyword evidence="1" id="KW-0812">Transmembrane</keyword>
<evidence type="ECO:0000256" key="1">
    <source>
        <dbReference type="SAM" id="Phobius"/>
    </source>
</evidence>
<gene>
    <name evidence="2" type="ORF">CYJ76_08465</name>
</gene>
<organism evidence="2 3">
    <name type="scientific">Kytococcus schroeteri</name>
    <dbReference type="NCBI Taxonomy" id="138300"/>
    <lineage>
        <taxon>Bacteria</taxon>
        <taxon>Bacillati</taxon>
        <taxon>Actinomycetota</taxon>
        <taxon>Actinomycetes</taxon>
        <taxon>Micrococcales</taxon>
        <taxon>Kytococcaceae</taxon>
        <taxon>Kytococcus</taxon>
    </lineage>
</organism>
<dbReference type="OrthoDB" id="8850092at2"/>
<accession>A0A2I1P9N2</accession>
<sequence length="197" mass="20819">MNPGMGWLFAVSFGLQQRSRRALLGAIVPIALGHELSVLPTALVTAVVAGAVTHAVALGVVAVLLVGFGVYLLGRRRHFRWVGMRLGFWELAWWSFLMSTTTGAGLMLAPVVVGAGAPTPEGLTLSLGTALWQAAGLAVVHALAMAVVSAAMALAVYEVMGLEVLRSHWVNLDRLWAWTFVVAGVIVAITWAVALLL</sequence>
<feature type="transmembrane region" description="Helical" evidence="1">
    <location>
        <begin position="131"/>
        <end position="154"/>
    </location>
</feature>
<keyword evidence="1" id="KW-1133">Transmembrane helix</keyword>
<evidence type="ECO:0000313" key="2">
    <source>
        <dbReference type="EMBL" id="PKZ41333.1"/>
    </source>
</evidence>
<evidence type="ECO:0000313" key="3">
    <source>
        <dbReference type="Proteomes" id="UP000234206"/>
    </source>
</evidence>
<reference evidence="2 3" key="1">
    <citation type="submission" date="2017-12" db="EMBL/GenBank/DDBJ databases">
        <title>Phylogenetic diversity of female urinary microbiome.</title>
        <authorList>
            <person name="Thomas-White K."/>
            <person name="Wolfe A.J."/>
        </authorList>
    </citation>
    <scope>NUCLEOTIDE SEQUENCE [LARGE SCALE GENOMIC DNA]</scope>
    <source>
        <strain evidence="2 3">UMB1298</strain>
    </source>
</reference>
<keyword evidence="3" id="KW-1185">Reference proteome</keyword>
<dbReference type="AlphaFoldDB" id="A0A2I1P9N2"/>
<comment type="caution">
    <text evidence="2">The sequence shown here is derived from an EMBL/GenBank/DDBJ whole genome shotgun (WGS) entry which is preliminary data.</text>
</comment>
<feature type="transmembrane region" description="Helical" evidence="1">
    <location>
        <begin position="43"/>
        <end position="74"/>
    </location>
</feature>